<proteinExistence type="predicted"/>
<gene>
    <name evidence="2" type="ORF">HII31_11635</name>
</gene>
<evidence type="ECO:0000313" key="2">
    <source>
        <dbReference type="EMBL" id="KAF7187026.1"/>
    </source>
</evidence>
<dbReference type="AlphaFoldDB" id="A0A8H6RBK9"/>
<feature type="region of interest" description="Disordered" evidence="1">
    <location>
        <begin position="71"/>
        <end position="129"/>
    </location>
</feature>
<accession>A0A8H6RBK9</accession>
<feature type="compositionally biased region" description="Basic and acidic residues" evidence="1">
    <location>
        <begin position="79"/>
        <end position="90"/>
    </location>
</feature>
<sequence>MAKGNNMQWDAERERERKLFLAIIAVLAPSAGSVPWDKVNDMLGYENLTASGCQNKLKKIKEKMRNEFGDKAALAEGGDGDKSPAKDKKTTGGKKKRKADASDDDEEPKAKKVNGGIKAEAADDEDGLI</sequence>
<name>A0A8H6RBK9_9PEZI</name>
<protein>
    <submittedName>
        <fullName evidence="2">Uncharacterized protein</fullName>
    </submittedName>
</protein>
<dbReference type="EMBL" id="JABCIY010000241">
    <property type="protein sequence ID" value="KAF7187026.1"/>
    <property type="molecule type" value="Genomic_DNA"/>
</dbReference>
<evidence type="ECO:0000256" key="1">
    <source>
        <dbReference type="SAM" id="MobiDB-lite"/>
    </source>
</evidence>
<keyword evidence="3" id="KW-1185">Reference proteome</keyword>
<comment type="caution">
    <text evidence="2">The sequence shown here is derived from an EMBL/GenBank/DDBJ whole genome shotgun (WGS) entry which is preliminary data.</text>
</comment>
<evidence type="ECO:0000313" key="3">
    <source>
        <dbReference type="Proteomes" id="UP000660729"/>
    </source>
</evidence>
<dbReference type="Proteomes" id="UP000660729">
    <property type="component" value="Unassembled WGS sequence"/>
</dbReference>
<organism evidence="2 3">
    <name type="scientific">Pseudocercospora fuligena</name>
    <dbReference type="NCBI Taxonomy" id="685502"/>
    <lineage>
        <taxon>Eukaryota</taxon>
        <taxon>Fungi</taxon>
        <taxon>Dikarya</taxon>
        <taxon>Ascomycota</taxon>
        <taxon>Pezizomycotina</taxon>
        <taxon>Dothideomycetes</taxon>
        <taxon>Dothideomycetidae</taxon>
        <taxon>Mycosphaerellales</taxon>
        <taxon>Mycosphaerellaceae</taxon>
        <taxon>Pseudocercospora</taxon>
    </lineage>
</organism>
<reference evidence="2" key="1">
    <citation type="submission" date="2020-04" db="EMBL/GenBank/DDBJ databases">
        <title>Draft genome resource of the tomato pathogen Pseudocercospora fuligena.</title>
        <authorList>
            <person name="Zaccaron A."/>
        </authorList>
    </citation>
    <scope>NUCLEOTIDE SEQUENCE</scope>
    <source>
        <strain evidence="2">PF001</strain>
    </source>
</reference>